<organism evidence="5 6">
    <name type="scientific">Formosa sediminum</name>
    <dbReference type="NCBI Taxonomy" id="2594004"/>
    <lineage>
        <taxon>Bacteria</taxon>
        <taxon>Pseudomonadati</taxon>
        <taxon>Bacteroidota</taxon>
        <taxon>Flavobacteriia</taxon>
        <taxon>Flavobacteriales</taxon>
        <taxon>Flavobacteriaceae</taxon>
        <taxon>Formosa</taxon>
    </lineage>
</organism>
<keyword evidence="2" id="KW-0378">Hydrolase</keyword>
<dbReference type="GO" id="GO:0004556">
    <property type="term" value="F:alpha-amylase activity"/>
    <property type="evidence" value="ECO:0007669"/>
    <property type="project" value="TreeGrafter"/>
</dbReference>
<dbReference type="Gene3D" id="3.20.20.80">
    <property type="entry name" value="Glycosidases"/>
    <property type="match status" value="1"/>
</dbReference>
<dbReference type="SUPFAM" id="SSF51445">
    <property type="entry name" value="(Trans)glycosidases"/>
    <property type="match status" value="1"/>
</dbReference>
<evidence type="ECO:0000256" key="3">
    <source>
        <dbReference type="ARBA" id="ARBA00023295"/>
    </source>
</evidence>
<dbReference type="EMBL" id="CP041637">
    <property type="protein sequence ID" value="QDO95715.1"/>
    <property type="molecule type" value="Genomic_DNA"/>
</dbReference>
<dbReference type="InterPro" id="IPR017853">
    <property type="entry name" value="GH"/>
</dbReference>
<dbReference type="KEGG" id="fop:FNB79_11545"/>
<dbReference type="GO" id="GO:0009313">
    <property type="term" value="P:oligosaccharide catabolic process"/>
    <property type="evidence" value="ECO:0007669"/>
    <property type="project" value="TreeGrafter"/>
</dbReference>
<proteinExistence type="inferred from homology"/>
<name>A0A516GW66_9FLAO</name>
<dbReference type="FunFam" id="3.20.20.80:FF:000064">
    <property type="entry name" value="Oligo-1,6-glucosidase"/>
    <property type="match status" value="2"/>
</dbReference>
<dbReference type="Pfam" id="PF23915">
    <property type="entry name" value="SusG_C"/>
    <property type="match status" value="1"/>
</dbReference>
<keyword evidence="3" id="KW-0326">Glycosidase</keyword>
<comment type="similarity">
    <text evidence="1">Belongs to the glycosyl hydrolase 13 family.</text>
</comment>
<dbReference type="NCBIfam" id="NF008183">
    <property type="entry name" value="PRK10933.1"/>
    <property type="match status" value="1"/>
</dbReference>
<accession>A0A516GW66</accession>
<dbReference type="PANTHER" id="PTHR10357">
    <property type="entry name" value="ALPHA-AMYLASE FAMILY MEMBER"/>
    <property type="match status" value="1"/>
</dbReference>
<dbReference type="InterPro" id="IPR056300">
    <property type="entry name" value="SusG-like_C"/>
</dbReference>
<keyword evidence="6" id="KW-1185">Reference proteome</keyword>
<dbReference type="InterPro" id="IPR013780">
    <property type="entry name" value="Glyco_hydro_b"/>
</dbReference>
<protein>
    <submittedName>
        <fullName evidence="5">Alpha-glucosidase</fullName>
    </submittedName>
</protein>
<dbReference type="FunFam" id="3.90.400.10:FF:000002">
    <property type="entry name" value="Sucrose isomerase"/>
    <property type="match status" value="1"/>
</dbReference>
<evidence type="ECO:0000256" key="1">
    <source>
        <dbReference type="ARBA" id="ARBA00008061"/>
    </source>
</evidence>
<reference evidence="5 6" key="1">
    <citation type="submission" date="2019-07" db="EMBL/GenBank/DDBJ databases">
        <title>Genome sequencing for Formosa sp. PS13.</title>
        <authorList>
            <person name="Park S.-J."/>
        </authorList>
    </citation>
    <scope>NUCLEOTIDE SEQUENCE [LARGE SCALE GENOMIC DNA]</scope>
    <source>
        <strain evidence="5 6">PS13</strain>
    </source>
</reference>
<dbReference type="FunFam" id="2.60.40.1180:FF:000007">
    <property type="entry name" value="Sucrose isomerase"/>
    <property type="match status" value="1"/>
</dbReference>
<dbReference type="SMART" id="SM00642">
    <property type="entry name" value="Aamy"/>
    <property type="match status" value="1"/>
</dbReference>
<dbReference type="CDD" id="cd11333">
    <property type="entry name" value="AmyAc_SI_OligoGlu_DGase"/>
    <property type="match status" value="1"/>
</dbReference>
<gene>
    <name evidence="5" type="ORF">FNB79_11545</name>
</gene>
<dbReference type="PANTHER" id="PTHR10357:SF179">
    <property type="entry name" value="NEUTRAL AND BASIC AMINO ACID TRANSPORT PROTEIN RBAT"/>
    <property type="match status" value="1"/>
</dbReference>
<dbReference type="SUPFAM" id="SSF51011">
    <property type="entry name" value="Glycosyl hydrolase domain"/>
    <property type="match status" value="1"/>
</dbReference>
<dbReference type="Gene3D" id="2.60.40.1180">
    <property type="entry name" value="Golgi alpha-mannosidase II"/>
    <property type="match status" value="1"/>
</dbReference>
<evidence type="ECO:0000313" key="5">
    <source>
        <dbReference type="EMBL" id="QDO95715.1"/>
    </source>
</evidence>
<dbReference type="InterPro" id="IPR006047">
    <property type="entry name" value="GH13_cat_dom"/>
</dbReference>
<feature type="domain" description="Glycosyl hydrolase family 13 catalytic" evidence="4">
    <location>
        <begin position="13"/>
        <end position="413"/>
    </location>
</feature>
<sequence>MKKEWWKEAVVYQIYPRSFKDSDGDGIGDIPGIISKLDYLEALGIDVVWLSPHFDSPNADNGYDIRDYRKVMKEFGTIEDFDTLLNGLHERGIKLIIDLVINHSSDEHKWFQESMASKESPYRDYYIWKPGKEGNPPNNWTSFFGGSAWEKAGPDGEYYLHYFAKKQPDLNWENPKLRAEVYDLMRFWLDKGVDGFRMDVIALISKPTDFKDMDVEGLKHPEYTYAYGPRLNEFLKEMNKEVLSNYDVMTVGEAYGGNAEKTLEITDERNNEIDLAFWFDAVRVGRDNFKQNDWTLPEFKKLVKTQSDVSYHNWPTFFLSNHDNPRAVSKFGDDTPEYRIPSAKLLAMLLLTQRGTAFLYQGDEIGMTNYPFTSFDQFDDVEIKGNYDKIIANGESPESYLEDLNKMARDHARTPMQWSDQKQAGFTSGNTTWLGINPNFKAINVEHNLSDSNSIFHFYRKILDIRKNNDNLIYGDYNDIAINHPEIFAYTRTGKNKTYLVVLNMSRSTVDFKINKQYKGYNLVISNLTEELQTIDSQTIKLQPWEARLYVSN</sequence>
<dbReference type="Gene3D" id="3.90.400.10">
    <property type="entry name" value="Oligo-1,6-glucosidase, Domain 2"/>
    <property type="match status" value="1"/>
</dbReference>
<dbReference type="Pfam" id="PF00128">
    <property type="entry name" value="Alpha-amylase"/>
    <property type="match status" value="1"/>
</dbReference>
<evidence type="ECO:0000259" key="4">
    <source>
        <dbReference type="SMART" id="SM00642"/>
    </source>
</evidence>
<evidence type="ECO:0000313" key="6">
    <source>
        <dbReference type="Proteomes" id="UP000319209"/>
    </source>
</evidence>
<dbReference type="Proteomes" id="UP000319209">
    <property type="component" value="Chromosome"/>
</dbReference>
<dbReference type="AlphaFoldDB" id="A0A516GW66"/>
<dbReference type="OrthoDB" id="9806009at2"/>
<dbReference type="InterPro" id="IPR045857">
    <property type="entry name" value="O16G_dom_2"/>
</dbReference>
<evidence type="ECO:0000256" key="2">
    <source>
        <dbReference type="ARBA" id="ARBA00022801"/>
    </source>
</evidence>